<reference evidence="1 2" key="1">
    <citation type="submission" date="2012-10" db="EMBL/GenBank/DDBJ databases">
        <title>Genome sequence of Vibrio Cholerae HENC-02.</title>
        <authorList>
            <person name="Eppinger M."/>
            <person name="Hasan N.A."/>
            <person name="Sengamalay N."/>
            <person name="Hine E."/>
            <person name="Su Q."/>
            <person name="Daugherty S.C."/>
            <person name="Young S."/>
            <person name="Sadzewicz L."/>
            <person name="Tallon L."/>
            <person name="Cebula T.A."/>
            <person name="Ravel J."/>
            <person name="Colwell R.R."/>
        </authorList>
    </citation>
    <scope>NUCLEOTIDE SEQUENCE [LARGE SCALE GENOMIC DNA]</scope>
    <source>
        <strain evidence="1 2">HENC-02</strain>
    </source>
</reference>
<name>A0A454D1A4_VIBHA</name>
<comment type="caution">
    <text evidence="1">The sequence shown here is derived from an EMBL/GenBank/DDBJ whole genome shotgun (WGS) entry which is preliminary data.</text>
</comment>
<protein>
    <submittedName>
        <fullName evidence="1">Uncharacterized protein</fullName>
    </submittedName>
</protein>
<accession>A0A454D1A4</accession>
<evidence type="ECO:0000313" key="1">
    <source>
        <dbReference type="EMBL" id="EKM32452.1"/>
    </source>
</evidence>
<dbReference type="Proteomes" id="UP000008367">
    <property type="component" value="Unassembled WGS sequence"/>
</dbReference>
<evidence type="ECO:0000313" key="2">
    <source>
        <dbReference type="Proteomes" id="UP000008367"/>
    </source>
</evidence>
<sequence>MKKLTAREAFSYMWGARRSNSIPAIHYAFGRLVETLGAPEATKLALYIDNLEFHSFNLRRYSEVNTSSLCNFEFNTTAPTSSRVYKLYQAINRNNVRFADRIRKQDEAPQVGADSSTVEA</sequence>
<organism evidence="1 2">
    <name type="scientific">Vibrio harveyi</name>
    <name type="common">Beneckea harveyi</name>
    <dbReference type="NCBI Taxonomy" id="669"/>
    <lineage>
        <taxon>Bacteria</taxon>
        <taxon>Pseudomonadati</taxon>
        <taxon>Pseudomonadota</taxon>
        <taxon>Gammaproteobacteria</taxon>
        <taxon>Vibrionales</taxon>
        <taxon>Vibrionaceae</taxon>
        <taxon>Vibrio</taxon>
    </lineage>
</organism>
<dbReference type="EMBL" id="AJSR01000730">
    <property type="protein sequence ID" value="EKM32452.1"/>
    <property type="molecule type" value="Genomic_DNA"/>
</dbReference>
<proteinExistence type="predicted"/>
<gene>
    <name evidence="1" type="ORF">VCHENC02_1975</name>
</gene>
<dbReference type="AlphaFoldDB" id="A0A454D1A4"/>
<dbReference type="RefSeq" id="WP_009700333.1">
    <property type="nucleotide sequence ID" value="NZ_CP143559.1"/>
</dbReference>